<protein>
    <recommendedName>
        <fullName evidence="6">Ferredoxin--NADP reductase</fullName>
        <shortName evidence="6">FNR</shortName>
        <shortName evidence="6">Fd-NADP(+) reductase</shortName>
        <ecNumber evidence="6">1.18.1.2</ecNumber>
    </recommendedName>
</protein>
<reference evidence="10" key="1">
    <citation type="submission" date="2017-12" db="EMBL/GenBank/DDBJ databases">
        <title>FDA dAtabase for Regulatory Grade micrObial Sequences (FDA-ARGOS): Supporting development and validation of Infectious Disease Dx tests.</title>
        <authorList>
            <person name="Hoffmann M."/>
            <person name="Allard M."/>
            <person name="Evans P."/>
            <person name="Brown E."/>
            <person name="Tallon L."/>
            <person name="Sadzewicz L."/>
            <person name="Sengamalay N."/>
            <person name="Ott S."/>
            <person name="Godinez A."/>
            <person name="Nagaraj S."/>
            <person name="Vavikolanu K."/>
            <person name="Aluvathingal J."/>
            <person name="Nadendla S."/>
            <person name="Sichtig H."/>
        </authorList>
    </citation>
    <scope>NUCLEOTIDE SEQUENCE [LARGE SCALE GENOMIC DNA]</scope>
    <source>
        <strain evidence="10">FDAARGOS_249</strain>
    </source>
</reference>
<comment type="caution">
    <text evidence="6">Lacks conserved residue(s) required for the propagation of feature annotation.</text>
</comment>
<evidence type="ECO:0000259" key="8">
    <source>
        <dbReference type="Pfam" id="PF07992"/>
    </source>
</evidence>
<dbReference type="GO" id="GO:0050661">
    <property type="term" value="F:NADP binding"/>
    <property type="evidence" value="ECO:0007669"/>
    <property type="project" value="UniProtKB-UniRule"/>
</dbReference>
<gene>
    <name evidence="9" type="ORF">A6J77_000960</name>
</gene>
<keyword evidence="7" id="KW-0812">Transmembrane</keyword>
<evidence type="ECO:0000256" key="1">
    <source>
        <dbReference type="ARBA" id="ARBA00011738"/>
    </source>
</evidence>
<dbReference type="GO" id="GO:0050660">
    <property type="term" value="F:flavin adenine dinucleotide binding"/>
    <property type="evidence" value="ECO:0007669"/>
    <property type="project" value="UniProtKB-UniRule"/>
</dbReference>
<comment type="subunit">
    <text evidence="1 6">Homodimer.</text>
</comment>
<dbReference type="SUPFAM" id="SSF51905">
    <property type="entry name" value="FAD/NAD(P)-binding domain"/>
    <property type="match status" value="1"/>
</dbReference>
<proteinExistence type="inferred from homology"/>
<evidence type="ECO:0000256" key="5">
    <source>
        <dbReference type="ARBA" id="ARBA00023002"/>
    </source>
</evidence>
<dbReference type="PRINTS" id="PR00469">
    <property type="entry name" value="PNDRDTASEII"/>
</dbReference>
<dbReference type="PANTHER" id="PTHR48105">
    <property type="entry name" value="THIOREDOXIN REDUCTASE 1-RELATED-RELATED"/>
    <property type="match status" value="1"/>
</dbReference>
<dbReference type="Pfam" id="PF07992">
    <property type="entry name" value="Pyr_redox_2"/>
    <property type="match status" value="1"/>
</dbReference>
<dbReference type="HAMAP" id="MF_01685">
    <property type="entry name" value="FENR2"/>
    <property type="match status" value="1"/>
</dbReference>
<dbReference type="EC" id="1.18.1.2" evidence="6"/>
<comment type="caution">
    <text evidence="9">The sequence shown here is derived from an EMBL/GenBank/DDBJ whole genome shotgun (WGS) entry which is preliminary data.</text>
</comment>
<dbReference type="AlphaFoldDB" id="A0A2J9PKP4"/>
<evidence type="ECO:0000256" key="3">
    <source>
        <dbReference type="ARBA" id="ARBA00022827"/>
    </source>
</evidence>
<dbReference type="InterPro" id="IPR050097">
    <property type="entry name" value="Ferredoxin-NADP_redctase_2"/>
</dbReference>
<evidence type="ECO:0000313" key="10">
    <source>
        <dbReference type="Proteomes" id="UP000192813"/>
    </source>
</evidence>
<dbReference type="PRINTS" id="PR00368">
    <property type="entry name" value="FADPNR"/>
</dbReference>
<keyword evidence="3 6" id="KW-0274">FAD</keyword>
<comment type="similarity">
    <text evidence="6">Belongs to the ferredoxin--NADP reductase type 2 family.</text>
</comment>
<feature type="binding site" evidence="6">
    <location>
        <position position="123"/>
    </location>
    <ligand>
        <name>FAD</name>
        <dbReference type="ChEBI" id="CHEBI:57692"/>
    </ligand>
</feature>
<dbReference type="Gene3D" id="3.50.50.60">
    <property type="entry name" value="FAD/NAD(P)-binding domain"/>
    <property type="match status" value="2"/>
</dbReference>
<dbReference type="InterPro" id="IPR036188">
    <property type="entry name" value="FAD/NAD-bd_sf"/>
</dbReference>
<evidence type="ECO:0000256" key="7">
    <source>
        <dbReference type="SAM" id="Phobius"/>
    </source>
</evidence>
<keyword evidence="2 6" id="KW-0285">Flavoprotein</keyword>
<comment type="cofactor">
    <cofactor evidence="6">
        <name>FAD</name>
        <dbReference type="ChEBI" id="CHEBI:57692"/>
    </cofactor>
    <text evidence="6">Binds 1 FAD per subunit.</text>
</comment>
<keyword evidence="5 6" id="KW-0560">Oxidoreductase</keyword>
<evidence type="ECO:0000313" key="9">
    <source>
        <dbReference type="EMBL" id="PNL90888.1"/>
    </source>
</evidence>
<dbReference type="EMBL" id="NBTM02000001">
    <property type="protein sequence ID" value="PNL90888.1"/>
    <property type="molecule type" value="Genomic_DNA"/>
</dbReference>
<dbReference type="InterPro" id="IPR022890">
    <property type="entry name" value="Fd--NADP_Rdtase_type_2"/>
</dbReference>
<evidence type="ECO:0000256" key="2">
    <source>
        <dbReference type="ARBA" id="ARBA00022630"/>
    </source>
</evidence>
<dbReference type="InterPro" id="IPR023753">
    <property type="entry name" value="FAD/NAD-binding_dom"/>
</dbReference>
<keyword evidence="7" id="KW-1133">Transmembrane helix</keyword>
<feature type="binding site" evidence="6">
    <location>
        <position position="43"/>
    </location>
    <ligand>
        <name>FAD</name>
        <dbReference type="ChEBI" id="CHEBI:57692"/>
    </ligand>
</feature>
<organism evidence="9 10">
    <name type="scientific">Aerococcus viridans</name>
    <dbReference type="NCBI Taxonomy" id="1377"/>
    <lineage>
        <taxon>Bacteria</taxon>
        <taxon>Bacillati</taxon>
        <taxon>Bacillota</taxon>
        <taxon>Bacilli</taxon>
        <taxon>Lactobacillales</taxon>
        <taxon>Aerococcaceae</taxon>
        <taxon>Aerococcus</taxon>
    </lineage>
</organism>
<feature type="binding site" evidence="6">
    <location>
        <position position="327"/>
    </location>
    <ligand>
        <name>FAD</name>
        <dbReference type="ChEBI" id="CHEBI:57692"/>
    </ligand>
</feature>
<dbReference type="Proteomes" id="UP000192813">
    <property type="component" value="Unassembled WGS sequence"/>
</dbReference>
<accession>A0A2J9PKP4</accession>
<feature type="domain" description="FAD/NAD(P)-binding" evidence="8">
    <location>
        <begin position="7"/>
        <end position="294"/>
    </location>
</feature>
<dbReference type="GO" id="GO:0004324">
    <property type="term" value="F:ferredoxin-NADP+ reductase activity"/>
    <property type="evidence" value="ECO:0007669"/>
    <property type="project" value="UniProtKB-UniRule"/>
</dbReference>
<dbReference type="RefSeq" id="WP_102950004.1">
    <property type="nucleotide sequence ID" value="NZ_NBTM02000001.1"/>
</dbReference>
<feature type="binding site" evidence="6">
    <location>
        <position position="286"/>
    </location>
    <ligand>
        <name>FAD</name>
        <dbReference type="ChEBI" id="CHEBI:57692"/>
    </ligand>
</feature>
<sequence>MTNNRTDLLIVGAGPVGLFTAFYAGMRNLSVRLVDSLPEIGGQPQALYPEKNIFDIPAYPKITGHELSQVLQAQLDRFSATTDIHLNEKVLNIQKNDPDFTIQASESTYTAGAVIIAAGNGSFKPRKIAIAGLPDYEDQHISYHVSDFAKYTGKEVAVLGGGDSAFDASLALADYAKKVYLVHRRDRFRAHEYSVTLAEQTANIEFVTPYVPEILLGKDGILTGLEVTKARSQESRILPVEHIFMTYGFVSSIDEIRNWGLKIENESIQVDHNMQTNIPGIYAVGDIANYPHKAKLIATGFGEAPHVINQAAHYLFPDRRVAPLHSTSMFTD</sequence>
<evidence type="ECO:0000256" key="4">
    <source>
        <dbReference type="ARBA" id="ARBA00022857"/>
    </source>
</evidence>
<keyword evidence="4 6" id="KW-0521">NADP</keyword>
<evidence type="ECO:0000256" key="6">
    <source>
        <dbReference type="HAMAP-Rule" id="MF_01685"/>
    </source>
</evidence>
<keyword evidence="7" id="KW-0472">Membrane</keyword>
<feature type="binding site" evidence="6">
    <location>
        <position position="90"/>
    </location>
    <ligand>
        <name>FAD</name>
        <dbReference type="ChEBI" id="CHEBI:57692"/>
    </ligand>
</feature>
<feature type="transmembrane region" description="Helical" evidence="7">
    <location>
        <begin position="7"/>
        <end position="26"/>
    </location>
</feature>
<name>A0A2J9PKP4_9LACT</name>
<feature type="binding site" evidence="6">
    <location>
        <position position="35"/>
    </location>
    <ligand>
        <name>FAD</name>
        <dbReference type="ChEBI" id="CHEBI:57692"/>
    </ligand>
</feature>
<feature type="binding site" evidence="6">
    <location>
        <position position="48"/>
    </location>
    <ligand>
        <name>FAD</name>
        <dbReference type="ChEBI" id="CHEBI:57692"/>
    </ligand>
</feature>
<comment type="catalytic activity">
    <reaction evidence="6">
        <text>2 reduced [2Fe-2S]-[ferredoxin] + NADP(+) + H(+) = 2 oxidized [2Fe-2S]-[ferredoxin] + NADPH</text>
        <dbReference type="Rhea" id="RHEA:20125"/>
        <dbReference type="Rhea" id="RHEA-COMP:10000"/>
        <dbReference type="Rhea" id="RHEA-COMP:10001"/>
        <dbReference type="ChEBI" id="CHEBI:15378"/>
        <dbReference type="ChEBI" id="CHEBI:33737"/>
        <dbReference type="ChEBI" id="CHEBI:33738"/>
        <dbReference type="ChEBI" id="CHEBI:57783"/>
        <dbReference type="ChEBI" id="CHEBI:58349"/>
        <dbReference type="EC" id="1.18.1.2"/>
    </reaction>
</comment>